<feature type="compositionally biased region" description="Polar residues" evidence="14">
    <location>
        <begin position="43"/>
        <end position="54"/>
    </location>
</feature>
<comment type="catalytic activity">
    <reaction evidence="12">
        <text>a hydroperoxide + [thioredoxin]-dithiol = an alcohol + [thioredoxin]-disulfide + H2O</text>
        <dbReference type="Rhea" id="RHEA:62620"/>
        <dbReference type="Rhea" id="RHEA-COMP:10698"/>
        <dbReference type="Rhea" id="RHEA-COMP:10700"/>
        <dbReference type="ChEBI" id="CHEBI:15377"/>
        <dbReference type="ChEBI" id="CHEBI:29950"/>
        <dbReference type="ChEBI" id="CHEBI:30879"/>
        <dbReference type="ChEBI" id="CHEBI:35924"/>
        <dbReference type="ChEBI" id="CHEBI:50058"/>
        <dbReference type="EC" id="1.11.1.24"/>
    </reaction>
</comment>
<evidence type="ECO:0000256" key="11">
    <source>
        <dbReference type="ARBA" id="ARBA00038489"/>
    </source>
</evidence>
<dbReference type="AlphaFoldDB" id="A0A1E3PRH7"/>
<feature type="domain" description="Thioredoxin" evidence="15">
    <location>
        <begin position="75"/>
        <end position="226"/>
    </location>
</feature>
<dbReference type="GO" id="GO:0034599">
    <property type="term" value="P:cellular response to oxidative stress"/>
    <property type="evidence" value="ECO:0007669"/>
    <property type="project" value="TreeGrafter"/>
</dbReference>
<evidence type="ECO:0000256" key="4">
    <source>
        <dbReference type="ARBA" id="ARBA00022559"/>
    </source>
</evidence>
<evidence type="ECO:0000256" key="1">
    <source>
        <dbReference type="ARBA" id="ARBA00004123"/>
    </source>
</evidence>
<comment type="subcellular location">
    <subcellularLocation>
        <location evidence="1">Nucleus</location>
    </subcellularLocation>
</comment>
<evidence type="ECO:0000256" key="3">
    <source>
        <dbReference type="ARBA" id="ARBA00013017"/>
    </source>
</evidence>
<comment type="similarity">
    <text evidence="11">Belongs to the peroxiredoxin family. BCP/PrxQ subfamily.</text>
</comment>
<evidence type="ECO:0000256" key="14">
    <source>
        <dbReference type="SAM" id="MobiDB-lite"/>
    </source>
</evidence>
<dbReference type="PROSITE" id="PS51352">
    <property type="entry name" value="THIOREDOXIN_2"/>
    <property type="match status" value="1"/>
</dbReference>
<keyword evidence="9" id="KW-0676">Redox-active center</keyword>
<dbReference type="Gene3D" id="3.40.30.10">
    <property type="entry name" value="Glutaredoxin"/>
    <property type="match status" value="1"/>
</dbReference>
<dbReference type="InterPro" id="IPR036249">
    <property type="entry name" value="Thioredoxin-like_sf"/>
</dbReference>
<accession>A0A1E3PRH7</accession>
<keyword evidence="6" id="KW-0560">Oxidoreductase</keyword>
<proteinExistence type="inferred from homology"/>
<evidence type="ECO:0000256" key="2">
    <source>
        <dbReference type="ARBA" id="ARBA00011245"/>
    </source>
</evidence>
<protein>
    <recommendedName>
        <fullName evidence="3">thioredoxin-dependent peroxiredoxin</fullName>
        <ecNumber evidence="3">1.11.1.24</ecNumber>
    </recommendedName>
    <alternativeName>
        <fullName evidence="13">Nuclear thiol peroxidase</fullName>
    </alternativeName>
    <alternativeName>
        <fullName evidence="10">Thioredoxin peroxidase</fullName>
    </alternativeName>
</protein>
<dbReference type="CDD" id="cd03017">
    <property type="entry name" value="PRX_BCP"/>
    <property type="match status" value="1"/>
</dbReference>
<keyword evidence="17" id="KW-1185">Reference proteome</keyword>
<sequence>MTVEPRRRSARVAAAAATIGKNKQLDEPVESQRPAKKARIVKPSTSATETSTNDHNTEEEATPNKKVSKVKNKRLELGDELPEGLVLRDQDDNELDLKQITKDCKIVVIFAYPRASTPGCTKQACGFRDLYPKFMDLSSKVTIFGLSADSVKAQKTFQAKQNLPYRLISDPKHKLIGPLGATKEVSKVTRSHWIFKDGKLWIKELKISPIASFEGALESVVAELEQGSEEAEGTTEETHEEKTDESVPEEAAPETAIEDTSSNN</sequence>
<dbReference type="GO" id="GO:0008379">
    <property type="term" value="F:thioredoxin peroxidase activity"/>
    <property type="evidence" value="ECO:0007669"/>
    <property type="project" value="EnsemblFungi"/>
</dbReference>
<dbReference type="EMBL" id="KV454407">
    <property type="protein sequence ID" value="ODQ67552.1"/>
    <property type="molecule type" value="Genomic_DNA"/>
</dbReference>
<gene>
    <name evidence="16" type="ORF">NADFUDRAFT_82000</name>
</gene>
<evidence type="ECO:0000256" key="6">
    <source>
        <dbReference type="ARBA" id="ARBA00023002"/>
    </source>
</evidence>
<dbReference type="PANTHER" id="PTHR42801:SF23">
    <property type="entry name" value="PEROXIREDOXIN DOT5"/>
    <property type="match status" value="1"/>
</dbReference>
<reference evidence="16 17" key="1">
    <citation type="journal article" date="2016" name="Proc. Natl. Acad. Sci. U.S.A.">
        <title>Comparative genomics of biotechnologically important yeasts.</title>
        <authorList>
            <person name="Riley R."/>
            <person name="Haridas S."/>
            <person name="Wolfe K.H."/>
            <person name="Lopes M.R."/>
            <person name="Hittinger C.T."/>
            <person name="Goeker M."/>
            <person name="Salamov A.A."/>
            <person name="Wisecaver J.H."/>
            <person name="Long T.M."/>
            <person name="Calvey C.H."/>
            <person name="Aerts A.L."/>
            <person name="Barry K.W."/>
            <person name="Choi C."/>
            <person name="Clum A."/>
            <person name="Coughlan A.Y."/>
            <person name="Deshpande S."/>
            <person name="Douglass A.P."/>
            <person name="Hanson S.J."/>
            <person name="Klenk H.-P."/>
            <person name="LaButti K.M."/>
            <person name="Lapidus A."/>
            <person name="Lindquist E.A."/>
            <person name="Lipzen A.M."/>
            <person name="Meier-Kolthoff J.P."/>
            <person name="Ohm R.A."/>
            <person name="Otillar R.P."/>
            <person name="Pangilinan J.L."/>
            <person name="Peng Y."/>
            <person name="Rokas A."/>
            <person name="Rosa C.A."/>
            <person name="Scheuner C."/>
            <person name="Sibirny A.A."/>
            <person name="Slot J.C."/>
            <person name="Stielow J.B."/>
            <person name="Sun H."/>
            <person name="Kurtzman C.P."/>
            <person name="Blackwell M."/>
            <person name="Grigoriev I.V."/>
            <person name="Jeffries T.W."/>
        </authorList>
    </citation>
    <scope>NUCLEOTIDE SEQUENCE [LARGE SCALE GENOMIC DNA]</scope>
    <source>
        <strain evidence="16 17">DSM 6958</strain>
    </source>
</reference>
<evidence type="ECO:0000256" key="7">
    <source>
        <dbReference type="ARBA" id="ARBA00023157"/>
    </source>
</evidence>
<comment type="subunit">
    <text evidence="2">Monomer.</text>
</comment>
<keyword evidence="5" id="KW-0049">Antioxidant</keyword>
<dbReference type="GO" id="GO:0005737">
    <property type="term" value="C:cytoplasm"/>
    <property type="evidence" value="ECO:0007669"/>
    <property type="project" value="TreeGrafter"/>
</dbReference>
<dbReference type="PANTHER" id="PTHR42801">
    <property type="entry name" value="THIOREDOXIN-DEPENDENT PEROXIDE REDUCTASE"/>
    <property type="match status" value="1"/>
</dbReference>
<keyword evidence="7" id="KW-1015">Disulfide bond</keyword>
<dbReference type="InterPro" id="IPR000866">
    <property type="entry name" value="AhpC/TSA"/>
</dbReference>
<feature type="compositionally biased region" description="Acidic residues" evidence="14">
    <location>
        <begin position="226"/>
        <end position="235"/>
    </location>
</feature>
<feature type="compositionally biased region" description="Basic and acidic residues" evidence="14">
    <location>
        <begin position="236"/>
        <end position="245"/>
    </location>
</feature>
<evidence type="ECO:0000256" key="5">
    <source>
        <dbReference type="ARBA" id="ARBA00022862"/>
    </source>
</evidence>
<dbReference type="EC" id="1.11.1.24" evidence="3"/>
<evidence type="ECO:0000313" key="16">
    <source>
        <dbReference type="EMBL" id="ODQ67552.1"/>
    </source>
</evidence>
<dbReference type="Pfam" id="PF00578">
    <property type="entry name" value="AhpC-TSA"/>
    <property type="match status" value="1"/>
</dbReference>
<feature type="region of interest" description="Disordered" evidence="14">
    <location>
        <begin position="1"/>
        <end position="69"/>
    </location>
</feature>
<dbReference type="SUPFAM" id="SSF52833">
    <property type="entry name" value="Thioredoxin-like"/>
    <property type="match status" value="1"/>
</dbReference>
<dbReference type="STRING" id="857566.A0A1E3PRH7"/>
<dbReference type="FunFam" id="3.40.30.10:FF:000157">
    <property type="entry name" value="DOT5p Nuclear thiol peroxidase"/>
    <property type="match status" value="1"/>
</dbReference>
<organism evidence="16 17">
    <name type="scientific">Nadsonia fulvescens var. elongata DSM 6958</name>
    <dbReference type="NCBI Taxonomy" id="857566"/>
    <lineage>
        <taxon>Eukaryota</taxon>
        <taxon>Fungi</taxon>
        <taxon>Dikarya</taxon>
        <taxon>Ascomycota</taxon>
        <taxon>Saccharomycotina</taxon>
        <taxon>Dipodascomycetes</taxon>
        <taxon>Dipodascales</taxon>
        <taxon>Dipodascales incertae sedis</taxon>
        <taxon>Nadsonia</taxon>
    </lineage>
</organism>
<dbReference type="InterPro" id="IPR013766">
    <property type="entry name" value="Thioredoxin_domain"/>
</dbReference>
<evidence type="ECO:0000256" key="9">
    <source>
        <dbReference type="ARBA" id="ARBA00023284"/>
    </source>
</evidence>
<keyword evidence="8" id="KW-0539">Nucleus</keyword>
<evidence type="ECO:0000256" key="12">
    <source>
        <dbReference type="ARBA" id="ARBA00049091"/>
    </source>
</evidence>
<evidence type="ECO:0000256" key="13">
    <source>
        <dbReference type="ARBA" id="ARBA00077538"/>
    </source>
</evidence>
<keyword evidence="4" id="KW-0575">Peroxidase</keyword>
<dbReference type="Proteomes" id="UP000095009">
    <property type="component" value="Unassembled WGS sequence"/>
</dbReference>
<evidence type="ECO:0000256" key="10">
    <source>
        <dbReference type="ARBA" id="ARBA00032824"/>
    </source>
</evidence>
<dbReference type="GO" id="GO:0045454">
    <property type="term" value="P:cell redox homeostasis"/>
    <property type="evidence" value="ECO:0007669"/>
    <property type="project" value="TreeGrafter"/>
</dbReference>
<evidence type="ECO:0000259" key="15">
    <source>
        <dbReference type="PROSITE" id="PS51352"/>
    </source>
</evidence>
<feature type="region of interest" description="Disordered" evidence="14">
    <location>
        <begin position="223"/>
        <end position="264"/>
    </location>
</feature>
<dbReference type="GO" id="GO:0005634">
    <property type="term" value="C:nucleus"/>
    <property type="evidence" value="ECO:0007669"/>
    <property type="project" value="UniProtKB-SubCell"/>
</dbReference>
<evidence type="ECO:0000256" key="8">
    <source>
        <dbReference type="ARBA" id="ARBA00023242"/>
    </source>
</evidence>
<name>A0A1E3PRH7_9ASCO</name>
<dbReference type="InterPro" id="IPR050924">
    <property type="entry name" value="Peroxiredoxin_BCP/PrxQ"/>
</dbReference>
<dbReference type="OrthoDB" id="338622at2759"/>
<evidence type="ECO:0000313" key="17">
    <source>
        <dbReference type="Proteomes" id="UP000095009"/>
    </source>
</evidence>